<protein>
    <submittedName>
        <fullName evidence="4">Glycerol-3-phosphate acyltransferase</fullName>
        <ecNumber evidence="4">2.3.1.51</ecNumber>
    </submittedName>
</protein>
<dbReference type="InterPro" id="IPR002123">
    <property type="entry name" value="Plipid/glycerol_acylTrfase"/>
</dbReference>
<sequence>MLKLASRAFLTPLVRLLFRAKVEGKKNVPMQGPVILASNHLSFIDSVVITLLAPRTVSFLAKDSYFNGTGLKGFASRAFFRSIGAIPVTRGVGQAAQDALDAGLELLEEDKAFAIYPEGTRSLDGRLYRGRTGVAWLALKSGAPVVPVGIDGTDKVQPPGSKGISFARIRIRFGEPLDLTTYGKAESGKARRHGTDAVMAAIADLTGQEVVPHYNEPPPKGLVETVRRRFFERFRL</sequence>
<dbReference type="PANTHER" id="PTHR10434:SF11">
    <property type="entry name" value="1-ACYL-SN-GLYCEROL-3-PHOSPHATE ACYLTRANSFERASE"/>
    <property type="match status" value="1"/>
</dbReference>
<dbReference type="AlphaFoldDB" id="A0A2L2BN67"/>
<evidence type="ECO:0000256" key="2">
    <source>
        <dbReference type="ARBA" id="ARBA00023315"/>
    </source>
</evidence>
<dbReference type="Proteomes" id="UP000243077">
    <property type="component" value="Chromosome"/>
</dbReference>
<name>A0A2L2BN67_9MICO</name>
<evidence type="ECO:0000259" key="3">
    <source>
        <dbReference type="SMART" id="SM00563"/>
    </source>
</evidence>
<dbReference type="PANTHER" id="PTHR10434">
    <property type="entry name" value="1-ACYL-SN-GLYCEROL-3-PHOSPHATE ACYLTRANSFERASE"/>
    <property type="match status" value="1"/>
</dbReference>
<dbReference type="CDD" id="cd07989">
    <property type="entry name" value="LPLAT_AGPAT-like"/>
    <property type="match status" value="1"/>
</dbReference>
<dbReference type="GO" id="GO:0005886">
    <property type="term" value="C:plasma membrane"/>
    <property type="evidence" value="ECO:0007669"/>
    <property type="project" value="TreeGrafter"/>
</dbReference>
<feature type="domain" description="Phospholipid/glycerol acyltransferase" evidence="3">
    <location>
        <begin position="34"/>
        <end position="153"/>
    </location>
</feature>
<organism evidence="4 5">
    <name type="scientific">Pontimonas salivibrio</name>
    <dbReference type="NCBI Taxonomy" id="1159327"/>
    <lineage>
        <taxon>Bacteria</taxon>
        <taxon>Bacillati</taxon>
        <taxon>Actinomycetota</taxon>
        <taxon>Actinomycetes</taxon>
        <taxon>Micrococcales</taxon>
        <taxon>Microbacteriaceae</taxon>
        <taxon>Pontimonas</taxon>
    </lineage>
</organism>
<dbReference type="KEGG" id="psai:C3B54_1171"/>
<proteinExistence type="predicted"/>
<evidence type="ECO:0000256" key="1">
    <source>
        <dbReference type="ARBA" id="ARBA00022679"/>
    </source>
</evidence>
<dbReference type="RefSeq" id="WP_104912740.1">
    <property type="nucleotide sequence ID" value="NZ_CP026923.1"/>
</dbReference>
<keyword evidence="5" id="KW-1185">Reference proteome</keyword>
<reference evidence="4 5" key="1">
    <citation type="submission" date="2018-02" db="EMBL/GenBank/DDBJ databases">
        <title>Complete genome of the streamlined marine actinobacterium Pontimonas salivibrio CL-TW6 adapted to coastal planktonic lifestype.</title>
        <authorList>
            <person name="Cho B.C."/>
            <person name="Hardies S.C."/>
            <person name="Jang G.I."/>
            <person name="Hwang C.Y."/>
        </authorList>
    </citation>
    <scope>NUCLEOTIDE SEQUENCE [LARGE SCALE GENOMIC DNA]</scope>
    <source>
        <strain evidence="4 5">CL-TW6</strain>
    </source>
</reference>
<dbReference type="GO" id="GO:0006654">
    <property type="term" value="P:phosphatidic acid biosynthetic process"/>
    <property type="evidence" value="ECO:0007669"/>
    <property type="project" value="TreeGrafter"/>
</dbReference>
<dbReference type="GO" id="GO:0003841">
    <property type="term" value="F:1-acylglycerol-3-phosphate O-acyltransferase activity"/>
    <property type="evidence" value="ECO:0007669"/>
    <property type="project" value="UniProtKB-EC"/>
</dbReference>
<dbReference type="SUPFAM" id="SSF69593">
    <property type="entry name" value="Glycerol-3-phosphate (1)-acyltransferase"/>
    <property type="match status" value="1"/>
</dbReference>
<evidence type="ECO:0000313" key="4">
    <source>
        <dbReference type="EMBL" id="AVG23078.1"/>
    </source>
</evidence>
<dbReference type="EC" id="2.3.1.51" evidence="4"/>
<dbReference type="SMART" id="SM00563">
    <property type="entry name" value="PlsC"/>
    <property type="match status" value="1"/>
</dbReference>
<dbReference type="Pfam" id="PF01553">
    <property type="entry name" value="Acyltransferase"/>
    <property type="match status" value="1"/>
</dbReference>
<keyword evidence="1 4" id="KW-0808">Transferase</keyword>
<dbReference type="OrthoDB" id="9808424at2"/>
<keyword evidence="2 4" id="KW-0012">Acyltransferase</keyword>
<evidence type="ECO:0000313" key="5">
    <source>
        <dbReference type="Proteomes" id="UP000243077"/>
    </source>
</evidence>
<dbReference type="EMBL" id="CP026923">
    <property type="protein sequence ID" value="AVG23078.1"/>
    <property type="molecule type" value="Genomic_DNA"/>
</dbReference>
<accession>A0A2L2BN67</accession>
<gene>
    <name evidence="4" type="ORF">C3B54_1171</name>
</gene>